<feature type="transmembrane region" description="Helical" evidence="7">
    <location>
        <begin position="21"/>
        <end position="42"/>
    </location>
</feature>
<evidence type="ECO:0000256" key="1">
    <source>
        <dbReference type="ARBA" id="ARBA00004651"/>
    </source>
</evidence>
<dbReference type="Gene3D" id="3.40.50.300">
    <property type="entry name" value="P-loop containing nucleotide triphosphate hydrolases"/>
    <property type="match status" value="1"/>
</dbReference>
<dbReference type="Gene3D" id="1.20.1560.10">
    <property type="entry name" value="ABC transporter type 1, transmembrane domain"/>
    <property type="match status" value="1"/>
</dbReference>
<keyword evidence="4 10" id="KW-0067">ATP-binding</keyword>
<dbReference type="PROSITE" id="PS00211">
    <property type="entry name" value="ABC_TRANSPORTER_1"/>
    <property type="match status" value="1"/>
</dbReference>
<dbReference type="PROSITE" id="PS50929">
    <property type="entry name" value="ABC_TM1F"/>
    <property type="match status" value="1"/>
</dbReference>
<keyword evidence="11" id="KW-1185">Reference proteome</keyword>
<sequence length="554" mass="63163">MREIIKLFDIIGHKKITVFIFFLNLLVALVEFIGLSLIIPYISTAMSQKIPENKYVTYVVEFLNIETYQVFISYLSIVIVSFYVFRLILNVSSNYLSLRLFNKIRHIVMFKLFNHYTYLDYSDFVFRNSSDFKKTLLQESLHVQVIIKSMIDMVAELFVLLFLVSLIIYIDWKLALGLGLIFGLMFIIVTFLVKEKVTIISAKREKYGRGLHRCVDETLNGFKFIKLVGAEGVGIEGFEKNSNGLYQVNSLFQLINESPRFILETLGLISIVLITYYLVNFTSTNNLIATLGVYAAAFYRALPSLNRIISSYNNFQYFKNTIDQISECFSIKTEKLFVNETVVFDDELKLIDVSFRYKGTEDFLFSKLNVAINKGSKIAIVGKSGAGKSTFADILMGLLIPEQGNLIVDGTIINESNMKSWRNKFGYIPQEIYLYDATVAENIAFGREYNRERIIEVLKLSNIYDFLETESGLETMVGDGGVKLSGGQKQRIGIARAIYSDPEILVLDEATSGLDYGTESLIMDEIYEISKNKTLIVIAHRLSTIDKCEEKITL</sequence>
<dbReference type="SMART" id="SM00382">
    <property type="entry name" value="AAA"/>
    <property type="match status" value="1"/>
</dbReference>
<dbReference type="SUPFAM" id="SSF90123">
    <property type="entry name" value="ABC transporter transmembrane region"/>
    <property type="match status" value="1"/>
</dbReference>
<evidence type="ECO:0000256" key="4">
    <source>
        <dbReference type="ARBA" id="ARBA00022840"/>
    </source>
</evidence>
<feature type="transmembrane region" description="Helical" evidence="7">
    <location>
        <begin position="71"/>
        <end position="89"/>
    </location>
</feature>
<evidence type="ECO:0000256" key="5">
    <source>
        <dbReference type="ARBA" id="ARBA00022989"/>
    </source>
</evidence>
<name>A0ABR8P040_9GAMM</name>
<keyword evidence="3" id="KW-0547">Nucleotide-binding</keyword>
<dbReference type="Pfam" id="PF00664">
    <property type="entry name" value="ABC_membrane"/>
    <property type="match status" value="1"/>
</dbReference>
<dbReference type="InterPro" id="IPR017871">
    <property type="entry name" value="ABC_transporter-like_CS"/>
</dbReference>
<feature type="domain" description="ABC transmembrane type-1" evidence="9">
    <location>
        <begin position="18"/>
        <end position="316"/>
    </location>
</feature>
<dbReference type="InterPro" id="IPR039421">
    <property type="entry name" value="Type_1_exporter"/>
</dbReference>
<reference evidence="10 11" key="1">
    <citation type="submission" date="2020-09" db="EMBL/GenBank/DDBJ databases">
        <title>Marinomonas sp. nov., isolated from the cysticercosis algae of Qingdao, China.</title>
        <authorList>
            <person name="Sun X."/>
        </authorList>
    </citation>
    <scope>NUCLEOTIDE SEQUENCE [LARGE SCALE GENOMIC DNA]</scope>
    <source>
        <strain evidence="10 11">SM2066</strain>
    </source>
</reference>
<dbReference type="SUPFAM" id="SSF52540">
    <property type="entry name" value="P-loop containing nucleoside triphosphate hydrolases"/>
    <property type="match status" value="1"/>
</dbReference>
<dbReference type="InterPro" id="IPR027417">
    <property type="entry name" value="P-loop_NTPase"/>
</dbReference>
<comment type="subcellular location">
    <subcellularLocation>
        <location evidence="1">Cell membrane</location>
        <topology evidence="1">Multi-pass membrane protein</topology>
    </subcellularLocation>
</comment>
<evidence type="ECO:0000256" key="6">
    <source>
        <dbReference type="ARBA" id="ARBA00023136"/>
    </source>
</evidence>
<dbReference type="InterPro" id="IPR003439">
    <property type="entry name" value="ABC_transporter-like_ATP-bd"/>
</dbReference>
<gene>
    <name evidence="10" type="ORF">IF202_08605</name>
</gene>
<dbReference type="InterPro" id="IPR036640">
    <property type="entry name" value="ABC1_TM_sf"/>
</dbReference>
<dbReference type="PANTHER" id="PTHR24221:SF654">
    <property type="entry name" value="ATP-BINDING CASSETTE SUB-FAMILY B MEMBER 6"/>
    <property type="match status" value="1"/>
</dbReference>
<protein>
    <submittedName>
        <fullName evidence="10">ABC transporter ATP-binding protein</fullName>
    </submittedName>
</protein>
<evidence type="ECO:0000256" key="3">
    <source>
        <dbReference type="ARBA" id="ARBA00022741"/>
    </source>
</evidence>
<comment type="caution">
    <text evidence="10">The sequence shown here is derived from an EMBL/GenBank/DDBJ whole genome shotgun (WGS) entry which is preliminary data.</text>
</comment>
<evidence type="ECO:0000256" key="2">
    <source>
        <dbReference type="ARBA" id="ARBA00022692"/>
    </source>
</evidence>
<keyword evidence="2 7" id="KW-0812">Transmembrane</keyword>
<feature type="domain" description="ABC transporter" evidence="8">
    <location>
        <begin position="348"/>
        <end position="554"/>
    </location>
</feature>
<evidence type="ECO:0000259" key="9">
    <source>
        <dbReference type="PROSITE" id="PS50929"/>
    </source>
</evidence>
<dbReference type="GO" id="GO:0005524">
    <property type="term" value="F:ATP binding"/>
    <property type="evidence" value="ECO:0007669"/>
    <property type="project" value="UniProtKB-KW"/>
</dbReference>
<accession>A0ABR8P040</accession>
<keyword evidence="5 7" id="KW-1133">Transmembrane helix</keyword>
<feature type="transmembrane region" description="Helical" evidence="7">
    <location>
        <begin position="176"/>
        <end position="193"/>
    </location>
</feature>
<evidence type="ECO:0000313" key="11">
    <source>
        <dbReference type="Proteomes" id="UP000604161"/>
    </source>
</evidence>
<dbReference type="RefSeq" id="WP_191594461.1">
    <property type="nucleotide sequence ID" value="NZ_JACYFC010000002.1"/>
</dbReference>
<keyword evidence="6 7" id="KW-0472">Membrane</keyword>
<dbReference type="EMBL" id="JACYFC010000002">
    <property type="protein sequence ID" value="MBD5771114.1"/>
    <property type="molecule type" value="Genomic_DNA"/>
</dbReference>
<evidence type="ECO:0000256" key="7">
    <source>
        <dbReference type="SAM" id="Phobius"/>
    </source>
</evidence>
<evidence type="ECO:0000259" key="8">
    <source>
        <dbReference type="PROSITE" id="PS50893"/>
    </source>
</evidence>
<dbReference type="Pfam" id="PF00005">
    <property type="entry name" value="ABC_tran"/>
    <property type="match status" value="1"/>
</dbReference>
<dbReference type="Proteomes" id="UP000604161">
    <property type="component" value="Unassembled WGS sequence"/>
</dbReference>
<organism evidence="10 11">
    <name type="scientific">Marinomonas colpomeniae</name>
    <dbReference type="NCBI Taxonomy" id="2774408"/>
    <lineage>
        <taxon>Bacteria</taxon>
        <taxon>Pseudomonadati</taxon>
        <taxon>Pseudomonadota</taxon>
        <taxon>Gammaproteobacteria</taxon>
        <taxon>Oceanospirillales</taxon>
        <taxon>Oceanospirillaceae</taxon>
        <taxon>Marinomonas</taxon>
    </lineage>
</organism>
<proteinExistence type="predicted"/>
<feature type="transmembrane region" description="Helical" evidence="7">
    <location>
        <begin position="150"/>
        <end position="170"/>
    </location>
</feature>
<dbReference type="PANTHER" id="PTHR24221">
    <property type="entry name" value="ATP-BINDING CASSETTE SUB-FAMILY B"/>
    <property type="match status" value="1"/>
</dbReference>
<dbReference type="PROSITE" id="PS50893">
    <property type="entry name" value="ABC_TRANSPORTER_2"/>
    <property type="match status" value="1"/>
</dbReference>
<dbReference type="InterPro" id="IPR003593">
    <property type="entry name" value="AAA+_ATPase"/>
</dbReference>
<evidence type="ECO:0000313" key="10">
    <source>
        <dbReference type="EMBL" id="MBD5771114.1"/>
    </source>
</evidence>
<dbReference type="InterPro" id="IPR011527">
    <property type="entry name" value="ABC1_TM_dom"/>
</dbReference>
<feature type="transmembrane region" description="Helical" evidence="7">
    <location>
        <begin position="285"/>
        <end position="302"/>
    </location>
</feature>